<dbReference type="Pfam" id="PF00005">
    <property type="entry name" value="ABC_tran"/>
    <property type="match status" value="1"/>
</dbReference>
<feature type="domain" description="ABC transporter" evidence="3">
    <location>
        <begin position="6"/>
        <end position="211"/>
    </location>
</feature>
<dbReference type="SMART" id="SM00382">
    <property type="entry name" value="AAA"/>
    <property type="match status" value="2"/>
</dbReference>
<dbReference type="AlphaFoldDB" id="F0RVJ2"/>
<dbReference type="Proteomes" id="UP000008466">
    <property type="component" value="Chromosome"/>
</dbReference>
<dbReference type="EMBL" id="CP002541">
    <property type="protein sequence ID" value="ADY12984.1"/>
    <property type="molecule type" value="Genomic_DNA"/>
</dbReference>
<evidence type="ECO:0000259" key="3">
    <source>
        <dbReference type="PROSITE" id="PS50893"/>
    </source>
</evidence>
<dbReference type="InterPro" id="IPR051309">
    <property type="entry name" value="ABCF_ATPase"/>
</dbReference>
<dbReference type="InterPro" id="IPR003593">
    <property type="entry name" value="AAA+_ATPase"/>
</dbReference>
<evidence type="ECO:0000313" key="5">
    <source>
        <dbReference type="Proteomes" id="UP000008466"/>
    </source>
</evidence>
<keyword evidence="5" id="KW-1185">Reference proteome</keyword>
<dbReference type="GO" id="GO:0016887">
    <property type="term" value="F:ATP hydrolysis activity"/>
    <property type="evidence" value="ECO:0007669"/>
    <property type="project" value="InterPro"/>
</dbReference>
<organism evidence="4 5">
    <name type="scientific">Sphaerochaeta globosa (strain ATCC BAA-1886 / DSM 22777 / Buddy)</name>
    <name type="common">Spirochaeta sp. (strain Buddy)</name>
    <dbReference type="NCBI Taxonomy" id="158189"/>
    <lineage>
        <taxon>Bacteria</taxon>
        <taxon>Pseudomonadati</taxon>
        <taxon>Spirochaetota</taxon>
        <taxon>Spirochaetia</taxon>
        <taxon>Spirochaetales</taxon>
        <taxon>Sphaerochaetaceae</taxon>
        <taxon>Sphaerochaeta</taxon>
    </lineage>
</organism>
<evidence type="ECO:0000313" key="4">
    <source>
        <dbReference type="EMBL" id="ADY12984.1"/>
    </source>
</evidence>
<dbReference type="PANTHER" id="PTHR42855:SF1">
    <property type="entry name" value="ABC TRANSPORTER DOMAIN-CONTAINING PROTEIN"/>
    <property type="match status" value="1"/>
</dbReference>
<dbReference type="OrthoDB" id="9760950at2"/>
<dbReference type="STRING" id="158189.SpiBuddy_1159"/>
<dbReference type="SUPFAM" id="SSF52540">
    <property type="entry name" value="P-loop containing nucleoside triphosphate hydrolases"/>
    <property type="match status" value="2"/>
</dbReference>
<evidence type="ECO:0000256" key="1">
    <source>
        <dbReference type="ARBA" id="ARBA00022741"/>
    </source>
</evidence>
<dbReference type="HOGENOM" id="CLU_000604_36_3_12"/>
<dbReference type="CDD" id="cd03221">
    <property type="entry name" value="ABCF_EF-3"/>
    <property type="match status" value="1"/>
</dbReference>
<dbReference type="PANTHER" id="PTHR42855">
    <property type="entry name" value="ABC TRANSPORTER ATP-BINDING SUBUNIT"/>
    <property type="match status" value="1"/>
</dbReference>
<dbReference type="Gene3D" id="3.40.50.300">
    <property type="entry name" value="P-loop containing nucleotide triphosphate hydrolases"/>
    <property type="match status" value="2"/>
</dbReference>
<dbReference type="GO" id="GO:0005524">
    <property type="term" value="F:ATP binding"/>
    <property type="evidence" value="ECO:0007669"/>
    <property type="project" value="UniProtKB-KW"/>
</dbReference>
<sequence length="511" mass="56691">MSIQTLEFQQVTFHYPDQSIDLFSALSLSIGPGWTAVIGANGGGKSTLLKLACSMLEPLSGTILHSASCIYVPQRTDELPFSYGNFATSYDALACKLHGQLGIERDFLDRWGSLSHGERKRAQIAWALYEESDLLCIDEPTNHLDSDAMHQILNSLRSYRGIGLLVSHDREVLDALCSNTIQVLAPYVQKLSCSPSQAIQEIKKQRIAMETVYQEQGKELKRIEKEKQRRKDLARVQDVRNTKRHLDVKDHDAKARIDGFRVSGGDKVAGKLSRQLDSRMSGNLAAKSSLFNSLSEQRALDLTKSVGGITLQSFPHGGKILLDAKPAILSIAPGRRLFLPHLTLGNNQRVGIRGPNGIGKSTLIRHLLPAFSRKSIRYWYLEQELDGQESLASYRAFQQLDAQAKGSIVSTLVRLGSNGQLFLGSALPSPGELRKLLIAQALEQELSLLVLDEPTNHLDLPSRLCLEQELKSFTGALLLVSHDQPFLDALCTTWWDLSYKEGNIDSLLVMH</sequence>
<dbReference type="PROSITE" id="PS50893">
    <property type="entry name" value="ABC_TRANSPORTER_2"/>
    <property type="match status" value="1"/>
</dbReference>
<accession>F0RVJ2</accession>
<dbReference type="InterPro" id="IPR027417">
    <property type="entry name" value="P-loop_NTPase"/>
</dbReference>
<proteinExistence type="predicted"/>
<dbReference type="RefSeq" id="WP_013606835.1">
    <property type="nucleotide sequence ID" value="NC_015152.1"/>
</dbReference>
<dbReference type="eggNOG" id="COG0488">
    <property type="taxonomic scope" value="Bacteria"/>
</dbReference>
<keyword evidence="2" id="KW-0067">ATP-binding</keyword>
<reference evidence="5" key="1">
    <citation type="submission" date="2011-02" db="EMBL/GenBank/DDBJ databases">
        <title>Complete sequence of Spirochaeta sp. Buddy.</title>
        <authorList>
            <person name="Lucas S."/>
            <person name="Copeland A."/>
            <person name="Lapidus A."/>
            <person name="Cheng J.-F."/>
            <person name="Goodwin L."/>
            <person name="Pitluck S."/>
            <person name="Zeytun A."/>
            <person name="Detter J.C."/>
            <person name="Han C."/>
            <person name="Tapia R."/>
            <person name="Land M."/>
            <person name="Hauser L."/>
            <person name="Kyrpides N."/>
            <person name="Ivanova N."/>
            <person name="Mikhailova N."/>
            <person name="Pagani I."/>
            <person name="Ritalahti K.M."/>
            <person name="Loeffler F.E."/>
            <person name="Woyke T."/>
        </authorList>
    </citation>
    <scope>NUCLEOTIDE SEQUENCE [LARGE SCALE GENOMIC DNA]</scope>
    <source>
        <strain evidence="5">ATCC BAA-1886 / DSM 22777 / Buddy</strain>
    </source>
</reference>
<protein>
    <submittedName>
        <fullName evidence="4">ABC transporter related protein</fullName>
    </submittedName>
</protein>
<dbReference type="KEGG" id="sbu:SpiBuddy_1159"/>
<name>F0RVJ2_SPHGB</name>
<keyword evidence="1" id="KW-0547">Nucleotide-binding</keyword>
<evidence type="ECO:0000256" key="2">
    <source>
        <dbReference type="ARBA" id="ARBA00022840"/>
    </source>
</evidence>
<gene>
    <name evidence="4" type="ordered locus">SpiBuddy_1159</name>
</gene>
<dbReference type="InterPro" id="IPR003439">
    <property type="entry name" value="ABC_transporter-like_ATP-bd"/>
</dbReference>